<keyword evidence="6 15" id="KW-1133">Transmembrane helix</keyword>
<evidence type="ECO:0000256" key="6">
    <source>
        <dbReference type="ARBA" id="ARBA00022989"/>
    </source>
</evidence>
<feature type="compositionally biased region" description="Basic and acidic residues" evidence="14">
    <location>
        <begin position="419"/>
        <end position="430"/>
    </location>
</feature>
<organism evidence="17 18">
    <name type="scientific">Buddleja alternifolia</name>
    <dbReference type="NCBI Taxonomy" id="168488"/>
    <lineage>
        <taxon>Eukaryota</taxon>
        <taxon>Viridiplantae</taxon>
        <taxon>Streptophyta</taxon>
        <taxon>Embryophyta</taxon>
        <taxon>Tracheophyta</taxon>
        <taxon>Spermatophyta</taxon>
        <taxon>Magnoliopsida</taxon>
        <taxon>eudicotyledons</taxon>
        <taxon>Gunneridae</taxon>
        <taxon>Pentapetalae</taxon>
        <taxon>asterids</taxon>
        <taxon>lamiids</taxon>
        <taxon>Lamiales</taxon>
        <taxon>Scrophulariaceae</taxon>
        <taxon>Buddlejeae</taxon>
        <taxon>Buddleja</taxon>
    </lineage>
</organism>
<feature type="transmembrane region" description="Helical" evidence="15">
    <location>
        <begin position="434"/>
        <end position="456"/>
    </location>
</feature>
<dbReference type="SMART" id="SM00338">
    <property type="entry name" value="BRLZ"/>
    <property type="match status" value="1"/>
</dbReference>
<dbReference type="AlphaFoldDB" id="A0AAV6WWX6"/>
<dbReference type="Pfam" id="PF00170">
    <property type="entry name" value="bZIP_1"/>
    <property type="match status" value="1"/>
</dbReference>
<evidence type="ECO:0000256" key="13">
    <source>
        <dbReference type="ARBA" id="ARBA00065888"/>
    </source>
</evidence>
<evidence type="ECO:0000259" key="16">
    <source>
        <dbReference type="PROSITE" id="PS50217"/>
    </source>
</evidence>
<keyword evidence="12" id="KW-0539">Nucleus</keyword>
<dbReference type="Gene3D" id="1.20.5.170">
    <property type="match status" value="1"/>
</dbReference>
<evidence type="ECO:0000256" key="4">
    <source>
        <dbReference type="ARBA" id="ARBA00022692"/>
    </source>
</evidence>
<protein>
    <recommendedName>
        <fullName evidence="16">BZIP domain-containing protein</fullName>
    </recommendedName>
</protein>
<comment type="similarity">
    <text evidence="3">Belongs to the bZIP family.</text>
</comment>
<evidence type="ECO:0000313" key="17">
    <source>
        <dbReference type="EMBL" id="KAG8372167.1"/>
    </source>
</evidence>
<evidence type="ECO:0000256" key="2">
    <source>
        <dbReference type="ARBA" id="ARBA00004389"/>
    </source>
</evidence>
<dbReference type="EMBL" id="WHWC01000012">
    <property type="protein sequence ID" value="KAG8372167.1"/>
    <property type="molecule type" value="Genomic_DNA"/>
</dbReference>
<evidence type="ECO:0000313" key="18">
    <source>
        <dbReference type="Proteomes" id="UP000826271"/>
    </source>
</evidence>
<keyword evidence="4 15" id="KW-0812">Transmembrane</keyword>
<keyword evidence="9 15" id="KW-0472">Membrane</keyword>
<feature type="region of interest" description="Disordered" evidence="14">
    <location>
        <begin position="399"/>
        <end position="430"/>
    </location>
</feature>
<sequence>MADPTAISVDPPPLHPPPLSECDSGLPVPPLDVAFFSQHIPNNGVAPGDNQNDVVALDDLDFDFSFDDLCMPSSDDLDDLLNSAQLQHSDREVTNPNFGQFEQSFDQFHAVFKSTSDELRHLSEDGRFSGDQSWDGSGVLTSDSPGMESNQISGYLNVPSPESNGSNRGSTDNCVADAKELNCASPESQVSGNCGSNVSGDSNNCATRSVSSSPNSDNSSIKNGVVDQKVKLEEAAKNNVNKSLLKRKKEGEELVNNNVELRINKYRKSESNAEHNDSSDNNGGLSEEEEKRKARLMRNRESAQLSRQRKKHYVEELEDKVRNMHSTIQDLNSKISYFMAENATLRQQMGGAGGGGAAAVPPPAMAPPPPGMYPHPAMMYPWMPCPPPYMMKPQGSQVPLVPIPRLKPQQPAQAPKPNKKGESKKNEGPKTKKVAGVSFLGLLLFFLFFGGLVPMVNVKYGGIRETFTGEENYTGAGFYEKHRGRVLMVNGTEYGENYGGRRDFSGNSSVHGSEGEPSADEFVRSGNGSEPLAASLYVPRNDKLVKIDGNLIIHSVLASEKAMASHGKGVGETGLAVPGDLAPVIPVPGAGRNGARHPHLMALGSSSANKDNMKSTATDGKLQQWFREGLAGPMLSAGMCTEVFQFDVSAAPAIVPATTTTTRNISEDKNQTSMHHPSKGRNRRILHGLPIPLPESSHNISKEHSGRSSQQEDLIGNKNASSMVVSVLFDPREAGDADVDGVMGTKSITRIFVVVLIDSVKYVTYSCMLPFKGSATHLVTT</sequence>
<dbReference type="SUPFAM" id="SSF57959">
    <property type="entry name" value="Leucine zipper domain"/>
    <property type="match status" value="1"/>
</dbReference>
<dbReference type="CDD" id="cd14704">
    <property type="entry name" value="bZIP_HY5-like"/>
    <property type="match status" value="1"/>
</dbReference>
<keyword evidence="5" id="KW-0256">Endoplasmic reticulum</keyword>
<evidence type="ECO:0000256" key="12">
    <source>
        <dbReference type="ARBA" id="ARBA00023242"/>
    </source>
</evidence>
<comment type="subunit">
    <text evidence="13">Interacts with BZIP28.</text>
</comment>
<dbReference type="GO" id="GO:0006950">
    <property type="term" value="P:response to stress"/>
    <property type="evidence" value="ECO:0007669"/>
    <property type="project" value="UniProtKB-ARBA"/>
</dbReference>
<dbReference type="GO" id="GO:0003700">
    <property type="term" value="F:DNA-binding transcription factor activity"/>
    <property type="evidence" value="ECO:0007669"/>
    <property type="project" value="InterPro"/>
</dbReference>
<evidence type="ECO:0000256" key="5">
    <source>
        <dbReference type="ARBA" id="ARBA00022824"/>
    </source>
</evidence>
<feature type="region of interest" description="Disordered" evidence="14">
    <location>
        <begin position="204"/>
        <end position="223"/>
    </location>
</feature>
<keyword evidence="10" id="KW-0804">Transcription</keyword>
<dbReference type="Proteomes" id="UP000826271">
    <property type="component" value="Unassembled WGS sequence"/>
</dbReference>
<dbReference type="PROSITE" id="PS50217">
    <property type="entry name" value="BZIP"/>
    <property type="match status" value="1"/>
</dbReference>
<keyword evidence="11" id="KW-0325">Glycoprotein</keyword>
<gene>
    <name evidence="17" type="ORF">BUALT_Bualt12G0038300</name>
</gene>
<dbReference type="PANTHER" id="PTHR47416">
    <property type="entry name" value="BASIC-LEUCINE ZIPPER TRANSCRIPTION FACTOR F-RELATED"/>
    <property type="match status" value="1"/>
</dbReference>
<evidence type="ECO:0000256" key="10">
    <source>
        <dbReference type="ARBA" id="ARBA00023163"/>
    </source>
</evidence>
<name>A0AAV6WWX6_9LAMI</name>
<feature type="region of interest" description="Disordered" evidence="14">
    <location>
        <begin position="664"/>
        <end position="683"/>
    </location>
</feature>
<dbReference type="InterPro" id="IPR046347">
    <property type="entry name" value="bZIP_sf"/>
</dbReference>
<feature type="compositionally biased region" description="Low complexity" evidence="14">
    <location>
        <begin position="407"/>
        <end position="416"/>
    </location>
</feature>
<evidence type="ECO:0000256" key="11">
    <source>
        <dbReference type="ARBA" id="ARBA00023180"/>
    </source>
</evidence>
<comment type="subcellular location">
    <subcellularLocation>
        <location evidence="2">Endoplasmic reticulum membrane</location>
        <topology evidence="2">Single-pass membrane protein</topology>
    </subcellularLocation>
    <subcellularLocation>
        <location evidence="1">Nucleus</location>
    </subcellularLocation>
</comment>
<feature type="region of interest" description="Disordered" evidence="14">
    <location>
        <begin position="498"/>
        <end position="525"/>
    </location>
</feature>
<evidence type="ECO:0000256" key="3">
    <source>
        <dbReference type="ARBA" id="ARBA00007163"/>
    </source>
</evidence>
<evidence type="ECO:0000256" key="9">
    <source>
        <dbReference type="ARBA" id="ARBA00023136"/>
    </source>
</evidence>
<reference evidence="17" key="1">
    <citation type="submission" date="2019-10" db="EMBL/GenBank/DDBJ databases">
        <authorList>
            <person name="Zhang R."/>
            <person name="Pan Y."/>
            <person name="Wang J."/>
            <person name="Ma R."/>
            <person name="Yu S."/>
        </authorList>
    </citation>
    <scope>NUCLEOTIDE SEQUENCE</scope>
    <source>
        <strain evidence="17">LA-IB0</strain>
        <tissue evidence="17">Leaf</tissue>
    </source>
</reference>
<keyword evidence="8" id="KW-0238">DNA-binding</keyword>
<dbReference type="GO" id="GO:0003677">
    <property type="term" value="F:DNA binding"/>
    <property type="evidence" value="ECO:0007669"/>
    <property type="project" value="UniProtKB-KW"/>
</dbReference>
<evidence type="ECO:0000256" key="7">
    <source>
        <dbReference type="ARBA" id="ARBA00023015"/>
    </source>
</evidence>
<keyword evidence="7" id="KW-0805">Transcription regulation</keyword>
<feature type="region of interest" description="Disordered" evidence="14">
    <location>
        <begin position="1"/>
        <end position="23"/>
    </location>
</feature>
<feature type="region of interest" description="Disordered" evidence="14">
    <location>
        <begin position="266"/>
        <end position="309"/>
    </location>
</feature>
<dbReference type="PANTHER" id="PTHR47416:SF3">
    <property type="entry name" value="BZIP TRANSCRIPTION FACTOR 17-RELATED"/>
    <property type="match status" value="1"/>
</dbReference>
<feature type="region of interest" description="Disordered" evidence="14">
    <location>
        <begin position="124"/>
        <end position="173"/>
    </location>
</feature>
<dbReference type="GO" id="GO:0005634">
    <property type="term" value="C:nucleus"/>
    <property type="evidence" value="ECO:0007669"/>
    <property type="project" value="UniProtKB-SubCell"/>
</dbReference>
<evidence type="ECO:0000256" key="1">
    <source>
        <dbReference type="ARBA" id="ARBA00004123"/>
    </source>
</evidence>
<comment type="caution">
    <text evidence="17">The sequence shown here is derived from an EMBL/GenBank/DDBJ whole genome shotgun (WGS) entry which is preliminary data.</text>
</comment>
<accession>A0AAV6WWX6</accession>
<feature type="compositionally biased region" description="Basic and acidic residues" evidence="14">
    <location>
        <begin position="267"/>
        <end position="278"/>
    </location>
</feature>
<dbReference type="FunFam" id="1.20.5.170:FF:000085">
    <property type="entry name" value="bZIP transcription factor 49"/>
    <property type="match status" value="1"/>
</dbReference>
<evidence type="ECO:0000256" key="8">
    <source>
        <dbReference type="ARBA" id="ARBA00023125"/>
    </source>
</evidence>
<dbReference type="GO" id="GO:0005789">
    <property type="term" value="C:endoplasmic reticulum membrane"/>
    <property type="evidence" value="ECO:0007669"/>
    <property type="project" value="UniProtKB-SubCell"/>
</dbReference>
<evidence type="ECO:0000256" key="15">
    <source>
        <dbReference type="SAM" id="Phobius"/>
    </source>
</evidence>
<keyword evidence="18" id="KW-1185">Reference proteome</keyword>
<feature type="region of interest" description="Disordered" evidence="14">
    <location>
        <begin position="689"/>
        <end position="713"/>
    </location>
</feature>
<proteinExistence type="inferred from homology"/>
<feature type="compositionally biased region" description="Polar residues" evidence="14">
    <location>
        <begin position="130"/>
        <end position="173"/>
    </location>
</feature>
<evidence type="ECO:0000256" key="14">
    <source>
        <dbReference type="SAM" id="MobiDB-lite"/>
    </source>
</evidence>
<feature type="compositionally biased region" description="Pro residues" evidence="14">
    <location>
        <begin position="10"/>
        <end position="19"/>
    </location>
</feature>
<feature type="compositionally biased region" description="Low complexity" evidence="14">
    <location>
        <begin position="209"/>
        <end position="220"/>
    </location>
</feature>
<dbReference type="InterPro" id="IPR004827">
    <property type="entry name" value="bZIP"/>
</dbReference>
<feature type="domain" description="BZIP" evidence="16">
    <location>
        <begin position="289"/>
        <end position="349"/>
    </location>
</feature>